<dbReference type="Gene3D" id="3.30.429.10">
    <property type="entry name" value="Macrophage Migration Inhibitory Factor"/>
    <property type="match status" value="1"/>
</dbReference>
<sequence>MPLLRFDLIEGRTAEQVATLLDAAHDAMLEAFRVPARDRYQLVYQHPAEQTRIEDTGLDIPRTRDVMIVSVTTRPRTREEKQAFYRLLTEKLQERCGTAPSDVMVNFVTNTDDDWSFGYGEAQFLTGKL</sequence>
<dbReference type="SUPFAM" id="SSF55331">
    <property type="entry name" value="Tautomerase/MIF"/>
    <property type="match status" value="1"/>
</dbReference>
<dbReference type="OrthoDB" id="9804765at2"/>
<dbReference type="Proteomes" id="UP000254958">
    <property type="component" value="Unassembled WGS sequence"/>
</dbReference>
<evidence type="ECO:0000313" key="4">
    <source>
        <dbReference type="Proteomes" id="UP000562982"/>
    </source>
</evidence>
<dbReference type="RefSeq" id="WP_114728501.1">
    <property type="nucleotide sequence ID" value="NZ_BJMI01000012.1"/>
</dbReference>
<dbReference type="InterPro" id="IPR037479">
    <property type="entry name" value="Tauto_MSAD"/>
</dbReference>
<dbReference type="AlphaFoldDB" id="A0A370FY23"/>
<proteinExistence type="predicted"/>
<dbReference type="Pfam" id="PF14552">
    <property type="entry name" value="Tautomerase_2"/>
    <property type="match status" value="1"/>
</dbReference>
<comment type="caution">
    <text evidence="2">The sequence shown here is derived from an EMBL/GenBank/DDBJ whole genome shotgun (WGS) entry which is preliminary data.</text>
</comment>
<accession>A0A370FY23</accession>
<evidence type="ECO:0000313" key="2">
    <source>
        <dbReference type="EMBL" id="RDI36365.1"/>
    </source>
</evidence>
<dbReference type="InterPro" id="IPR014347">
    <property type="entry name" value="Tautomerase/MIF_sf"/>
</dbReference>
<reference evidence="2 3" key="1">
    <citation type="submission" date="2018-07" db="EMBL/GenBank/DDBJ databases">
        <title>Genomic Encyclopedia of Type Strains, Phase IV (KMG-IV): sequencing the most valuable type-strain genomes for metagenomic binning, comparative biology and taxonomic classification.</title>
        <authorList>
            <person name="Goeker M."/>
        </authorList>
    </citation>
    <scope>NUCLEOTIDE SEQUENCE [LARGE SCALE GENOMIC DNA]</scope>
    <source>
        <strain evidence="2 3">DSM 5603</strain>
    </source>
</reference>
<evidence type="ECO:0000313" key="1">
    <source>
        <dbReference type="EMBL" id="MBB2187400.1"/>
    </source>
</evidence>
<name>A0A370FY23_GLULI</name>
<dbReference type="PANTHER" id="PTHR38460:SF1">
    <property type="entry name" value="TAUTOMERASE YOLI-RELATED"/>
    <property type="match status" value="1"/>
</dbReference>
<dbReference type="PANTHER" id="PTHR38460">
    <property type="entry name" value="TAUTOMERASE YOLI-RELATED"/>
    <property type="match status" value="1"/>
</dbReference>
<protein>
    <submittedName>
        <fullName evidence="1">Tautomerase family protein</fullName>
    </submittedName>
    <submittedName>
        <fullName evidence="2">Tautomerase-like protein</fullName>
    </submittedName>
</protein>
<reference evidence="1 4" key="2">
    <citation type="submission" date="2020-04" db="EMBL/GenBank/DDBJ databases">
        <title>Description of novel Gluconacetobacter.</title>
        <authorList>
            <person name="Sombolestani A."/>
        </authorList>
    </citation>
    <scope>NUCLEOTIDE SEQUENCE [LARGE SCALE GENOMIC DNA]</scope>
    <source>
        <strain evidence="1 4">LMG 1382</strain>
    </source>
</reference>
<dbReference type="Proteomes" id="UP000562982">
    <property type="component" value="Unassembled WGS sequence"/>
</dbReference>
<organism evidence="2 3">
    <name type="scientific">Gluconacetobacter liquefaciens</name>
    <name type="common">Acetobacter liquefaciens</name>
    <dbReference type="NCBI Taxonomy" id="89584"/>
    <lineage>
        <taxon>Bacteria</taxon>
        <taxon>Pseudomonadati</taxon>
        <taxon>Pseudomonadota</taxon>
        <taxon>Alphaproteobacteria</taxon>
        <taxon>Acetobacterales</taxon>
        <taxon>Acetobacteraceae</taxon>
        <taxon>Gluconacetobacter</taxon>
    </lineage>
</organism>
<dbReference type="EMBL" id="JABEQI010000008">
    <property type="protein sequence ID" value="MBB2187400.1"/>
    <property type="molecule type" value="Genomic_DNA"/>
</dbReference>
<keyword evidence="3" id="KW-1185">Reference proteome</keyword>
<evidence type="ECO:0000313" key="3">
    <source>
        <dbReference type="Proteomes" id="UP000254958"/>
    </source>
</evidence>
<gene>
    <name evidence="2" type="ORF">C7453_11032</name>
    <name evidence="1" type="ORF">HLH32_13635</name>
</gene>
<dbReference type="EMBL" id="QQAW01000010">
    <property type="protein sequence ID" value="RDI36365.1"/>
    <property type="molecule type" value="Genomic_DNA"/>
</dbReference>